<accession>A0A0F4ERG7</accession>
<dbReference type="EMBL" id="JRPY01000040">
    <property type="protein sequence ID" value="KJX75394.1"/>
    <property type="molecule type" value="Genomic_DNA"/>
</dbReference>
<dbReference type="PATRIC" id="fig|480418.6.peg.2892"/>
<dbReference type="Proteomes" id="UP000053699">
    <property type="component" value="Unassembled WGS sequence"/>
</dbReference>
<proteinExistence type="predicted"/>
<dbReference type="SUPFAM" id="SSF54909">
    <property type="entry name" value="Dimeric alpha+beta barrel"/>
    <property type="match status" value="1"/>
</dbReference>
<evidence type="ECO:0000313" key="1">
    <source>
        <dbReference type="EMBL" id="KJX75394.1"/>
    </source>
</evidence>
<evidence type="ECO:0000313" key="2">
    <source>
        <dbReference type="Proteomes" id="UP000053699"/>
    </source>
</evidence>
<gene>
    <name evidence="1" type="ORF">MLPM_0976</name>
</gene>
<name>A0A0F4ERG7_9MYCO</name>
<sequence length="104" mass="11255">MPVVVASLTFKPESIDTVRDYPHPVPAKMCTANKAASSMDCTTLTKPYMFVKHWANAGALQTHSNVPAITTMVTAACKHLARATDIKMPQAIFAGNPSKGQLRR</sequence>
<comment type="caution">
    <text evidence="1">The sequence shown here is derived from an EMBL/GenBank/DDBJ whole genome shotgun (WGS) entry which is preliminary data.</text>
</comment>
<protein>
    <recommendedName>
        <fullName evidence="3">ABM domain-containing protein</fullName>
    </recommendedName>
</protein>
<organism evidence="1 2">
    <name type="scientific">Mycobacterium lepromatosis</name>
    <dbReference type="NCBI Taxonomy" id="480418"/>
    <lineage>
        <taxon>Bacteria</taxon>
        <taxon>Bacillati</taxon>
        <taxon>Actinomycetota</taxon>
        <taxon>Actinomycetes</taxon>
        <taxon>Mycobacteriales</taxon>
        <taxon>Mycobacteriaceae</taxon>
        <taxon>Mycobacterium</taxon>
    </lineage>
</organism>
<dbReference type="AlphaFoldDB" id="A0A0F4ERG7"/>
<dbReference type="STRING" id="480418.GCA_000975265_00730"/>
<reference evidence="1 2" key="1">
    <citation type="journal article" date="2015" name="Proc. Natl. Acad. Sci. U.S.A.">
        <title>Insight into the evolution and origin of leprosy bacilli from the genome sequence of Mycobacterium lepromatosis.</title>
        <authorList>
            <person name="Singh P."/>
            <person name="Benjak A."/>
            <person name="Schuenemann V.J."/>
            <person name="Herbig A."/>
            <person name="Avanzi C."/>
            <person name="Busso P."/>
            <person name="Nieselt K."/>
            <person name="Krause J."/>
            <person name="Vera-Cabrera L."/>
            <person name="Cole S.T."/>
        </authorList>
    </citation>
    <scope>NUCLEOTIDE SEQUENCE [LARGE SCALE GENOMIC DNA]</scope>
    <source>
        <strain evidence="1 2">Mx1-22A</strain>
    </source>
</reference>
<keyword evidence="2" id="KW-1185">Reference proteome</keyword>
<evidence type="ECO:0008006" key="3">
    <source>
        <dbReference type="Google" id="ProtNLM"/>
    </source>
</evidence>
<dbReference type="InterPro" id="IPR011008">
    <property type="entry name" value="Dimeric_a/b-barrel"/>
</dbReference>